<dbReference type="InterPro" id="IPR043129">
    <property type="entry name" value="ATPase_NBD"/>
</dbReference>
<comment type="similarity">
    <text evidence="2">Belongs to the GSP L family.</text>
</comment>
<evidence type="ECO:0000313" key="13">
    <source>
        <dbReference type="Proteomes" id="UP000031671"/>
    </source>
</evidence>
<keyword evidence="13" id="KW-1185">Reference proteome</keyword>
<dbReference type="Proteomes" id="UP000031671">
    <property type="component" value="Unassembled WGS sequence"/>
</dbReference>
<evidence type="ECO:0000256" key="3">
    <source>
        <dbReference type="ARBA" id="ARBA00022448"/>
    </source>
</evidence>
<evidence type="ECO:0000313" key="12">
    <source>
        <dbReference type="EMBL" id="GAM54687.1"/>
    </source>
</evidence>
<evidence type="ECO:0000259" key="10">
    <source>
        <dbReference type="Pfam" id="PF05134"/>
    </source>
</evidence>
<evidence type="ECO:0000256" key="5">
    <source>
        <dbReference type="ARBA" id="ARBA00022519"/>
    </source>
</evidence>
<dbReference type="InterPro" id="IPR007812">
    <property type="entry name" value="T2SS_protein-GspL"/>
</dbReference>
<evidence type="ECO:0000256" key="7">
    <source>
        <dbReference type="ARBA" id="ARBA00022927"/>
    </source>
</evidence>
<comment type="subcellular location">
    <subcellularLocation>
        <location evidence="1">Cell inner membrane</location>
        <topology evidence="1">Single-pass membrane protein</topology>
    </subcellularLocation>
</comment>
<evidence type="ECO:0000256" key="2">
    <source>
        <dbReference type="ARBA" id="ARBA00005318"/>
    </source>
</evidence>
<dbReference type="SUPFAM" id="SSF53067">
    <property type="entry name" value="Actin-like ATPase domain"/>
    <property type="match status" value="2"/>
</dbReference>
<protein>
    <submittedName>
        <fullName evidence="12">General secretion pathway protein L</fullName>
    </submittedName>
</protein>
<dbReference type="GO" id="GO:0009276">
    <property type="term" value="C:Gram-negative-bacterium-type cell wall"/>
    <property type="evidence" value="ECO:0007669"/>
    <property type="project" value="InterPro"/>
</dbReference>
<keyword evidence="8" id="KW-1133">Transmembrane helix</keyword>
<evidence type="ECO:0000256" key="8">
    <source>
        <dbReference type="ARBA" id="ARBA00022989"/>
    </source>
</evidence>
<dbReference type="InterPro" id="IPR025691">
    <property type="entry name" value="GspL_pp_dom"/>
</dbReference>
<dbReference type="Pfam" id="PF12693">
    <property type="entry name" value="GspL_C"/>
    <property type="match status" value="1"/>
</dbReference>
<dbReference type="GO" id="GO:0015627">
    <property type="term" value="C:type II protein secretion system complex"/>
    <property type="evidence" value="ECO:0007669"/>
    <property type="project" value="InterPro"/>
</dbReference>
<evidence type="ECO:0000256" key="1">
    <source>
        <dbReference type="ARBA" id="ARBA00004377"/>
    </source>
</evidence>
<dbReference type="PIRSF" id="PIRSF015761">
    <property type="entry name" value="Protein_L"/>
    <property type="match status" value="1"/>
</dbReference>
<dbReference type="NCBIfam" id="TIGR01709">
    <property type="entry name" value="typeII_sec_gspL"/>
    <property type="match status" value="1"/>
</dbReference>
<reference evidence="12 13" key="2">
    <citation type="submission" date="2015-01" db="EMBL/GenBank/DDBJ databases">
        <authorList>
            <consortium name="NBRP consortium"/>
            <person name="Sawabe T."/>
            <person name="Meirelles P."/>
            <person name="Feng G."/>
            <person name="Sayaka M."/>
            <person name="Hattori M."/>
            <person name="Ohkuma M."/>
        </authorList>
    </citation>
    <scope>NUCLEOTIDE SEQUENCE [LARGE SCALE GENOMIC DNA]</scope>
    <source>
        <strain evidence="13">JCM 19231</strain>
    </source>
</reference>
<organism evidence="12 13">
    <name type="scientific">Vibrio ishigakensis</name>
    <dbReference type="NCBI Taxonomy" id="1481914"/>
    <lineage>
        <taxon>Bacteria</taxon>
        <taxon>Pseudomonadati</taxon>
        <taxon>Pseudomonadota</taxon>
        <taxon>Gammaproteobacteria</taxon>
        <taxon>Vibrionales</taxon>
        <taxon>Vibrionaceae</taxon>
        <taxon>Vibrio</taxon>
    </lineage>
</organism>
<dbReference type="Gene3D" id="3.30.1360.100">
    <property type="entry name" value="General secretion pathway protein M, EpsM"/>
    <property type="match status" value="1"/>
</dbReference>
<feature type="domain" description="GspL periplasmic" evidence="11">
    <location>
        <begin position="198"/>
        <end position="353"/>
    </location>
</feature>
<evidence type="ECO:0000256" key="4">
    <source>
        <dbReference type="ARBA" id="ARBA00022475"/>
    </source>
</evidence>
<evidence type="ECO:0000256" key="6">
    <source>
        <dbReference type="ARBA" id="ARBA00022692"/>
    </source>
</evidence>
<evidence type="ECO:0000259" key="11">
    <source>
        <dbReference type="Pfam" id="PF12693"/>
    </source>
</evidence>
<feature type="domain" description="GspL cytoplasmic actin-ATPase-like" evidence="10">
    <location>
        <begin position="1"/>
        <end position="191"/>
    </location>
</feature>
<reference evidence="12 13" key="1">
    <citation type="submission" date="2015-01" db="EMBL/GenBank/DDBJ databases">
        <title>Vibrio sp. C1 JCM 19231 whole genome shotgun sequence.</title>
        <authorList>
            <person name="Sawabe T."/>
            <person name="Meirelles P."/>
            <person name="Feng G."/>
            <person name="Sayaka M."/>
            <person name="Hattori M."/>
            <person name="Ohkuma M."/>
        </authorList>
    </citation>
    <scope>NUCLEOTIDE SEQUENCE [LARGE SCALE GENOMIC DNA]</scope>
    <source>
        <strain evidence="13">JCM 19231</strain>
    </source>
</reference>
<sequence length="355" mass="40213">MILREVEVPAGASRQLSTMLPFLLEEDVAQDVDELHFSILKQTSDTAWTAAVDRDYLASCVESFEQAGIELNRIVPDVLVLPNIDSDITILPFADHFLVRHHEFSGFSIQQSLLPVASKMAPFVAANNESDEEEQEEAKSLVVDCFDTIPEALLEQEGLECRQLERELPMQMLAKYAQLSSVTLLSGEFKRQSSWLKNIKLWRVPAIAAAILLAMFSVKTFMHVNQIEEQAAAYRAESERIFRAVFPDKRRIPTVSYLKRQMSDESARLSGDTVDAPVLTWLVQVQTALKDNRNVKVQSIKYDSNREELRIQAQANDFETFEKIRVALSEKFAVEQGQINRNGELVSSSYVLKVK</sequence>
<evidence type="ECO:0000256" key="9">
    <source>
        <dbReference type="ARBA" id="ARBA00023136"/>
    </source>
</evidence>
<dbReference type="CDD" id="cd24017">
    <property type="entry name" value="ASKHA_T2SSL_N"/>
    <property type="match status" value="1"/>
</dbReference>
<name>A0A0B8NQT9_9VIBR</name>
<dbReference type="AlphaFoldDB" id="A0A0B8NQT9"/>
<keyword evidence="6" id="KW-0812">Transmembrane</keyword>
<proteinExistence type="inferred from homology"/>
<dbReference type="InterPro" id="IPR024230">
    <property type="entry name" value="GspL_cyto_dom"/>
</dbReference>
<dbReference type="Gene3D" id="3.30.420.380">
    <property type="match status" value="1"/>
</dbReference>
<gene>
    <name evidence="12" type="ORF">JCM19231_3775</name>
</gene>
<accession>A0A0B8NQT9</accession>
<keyword evidence="9" id="KW-0472">Membrane</keyword>
<dbReference type="GO" id="GO:0005886">
    <property type="term" value="C:plasma membrane"/>
    <property type="evidence" value="ECO:0007669"/>
    <property type="project" value="UniProtKB-SubCell"/>
</dbReference>
<keyword evidence="5" id="KW-0997">Cell inner membrane</keyword>
<dbReference type="GO" id="GO:0015628">
    <property type="term" value="P:protein secretion by the type II secretion system"/>
    <property type="evidence" value="ECO:0007669"/>
    <property type="project" value="InterPro"/>
</dbReference>
<dbReference type="Pfam" id="PF05134">
    <property type="entry name" value="T2SSL"/>
    <property type="match status" value="1"/>
</dbReference>
<comment type="caution">
    <text evidence="12">The sequence shown here is derived from an EMBL/GenBank/DDBJ whole genome shotgun (WGS) entry which is preliminary data.</text>
</comment>
<keyword evidence="3" id="KW-0813">Transport</keyword>
<keyword evidence="4" id="KW-1003">Cell membrane</keyword>
<keyword evidence="7" id="KW-0653">Protein transport</keyword>
<dbReference type="EMBL" id="BBRZ01000006">
    <property type="protein sequence ID" value="GAM54687.1"/>
    <property type="molecule type" value="Genomic_DNA"/>
</dbReference>